<dbReference type="InterPro" id="IPR004117">
    <property type="entry name" value="7tm6_olfct_rcpt"/>
</dbReference>
<dbReference type="PANTHER" id="PTHR21137">
    <property type="entry name" value="ODORANT RECEPTOR"/>
    <property type="match status" value="1"/>
</dbReference>
<evidence type="ECO:0000256" key="9">
    <source>
        <dbReference type="ARBA" id="ARBA00023224"/>
    </source>
</evidence>
<evidence type="ECO:0000256" key="2">
    <source>
        <dbReference type="ARBA" id="ARBA00022475"/>
    </source>
</evidence>
<reference evidence="11 12" key="1">
    <citation type="journal article" date="2008" name="Nature">
        <title>The genome of the model beetle and pest Tribolium castaneum.</title>
        <authorList>
            <consortium name="Tribolium Genome Sequencing Consortium"/>
            <person name="Richards S."/>
            <person name="Gibbs R.A."/>
            <person name="Weinstock G.M."/>
            <person name="Brown S.J."/>
            <person name="Denell R."/>
            <person name="Beeman R.W."/>
            <person name="Gibbs R."/>
            <person name="Beeman R.W."/>
            <person name="Brown S.J."/>
            <person name="Bucher G."/>
            <person name="Friedrich M."/>
            <person name="Grimmelikhuijzen C.J."/>
            <person name="Klingler M."/>
            <person name="Lorenzen M."/>
            <person name="Richards S."/>
            <person name="Roth S."/>
            <person name="Schroder R."/>
            <person name="Tautz D."/>
            <person name="Zdobnov E.M."/>
            <person name="Muzny D."/>
            <person name="Gibbs R.A."/>
            <person name="Weinstock G.M."/>
            <person name="Attaway T."/>
            <person name="Bell S."/>
            <person name="Buhay C.J."/>
            <person name="Chandrabose M.N."/>
            <person name="Chavez D."/>
            <person name="Clerk-Blankenburg K.P."/>
            <person name="Cree A."/>
            <person name="Dao M."/>
            <person name="Davis C."/>
            <person name="Chacko J."/>
            <person name="Dinh H."/>
            <person name="Dugan-Rocha S."/>
            <person name="Fowler G."/>
            <person name="Garner T.T."/>
            <person name="Garnes J."/>
            <person name="Gnirke A."/>
            <person name="Hawes A."/>
            <person name="Hernandez J."/>
            <person name="Hines S."/>
            <person name="Holder M."/>
            <person name="Hume J."/>
            <person name="Jhangiani S.N."/>
            <person name="Joshi V."/>
            <person name="Khan Z.M."/>
            <person name="Jackson L."/>
            <person name="Kovar C."/>
            <person name="Kowis A."/>
            <person name="Lee S."/>
            <person name="Lewis L.R."/>
            <person name="Margolis J."/>
            <person name="Morgan M."/>
            <person name="Nazareth L.V."/>
            <person name="Nguyen N."/>
            <person name="Okwuonu G."/>
            <person name="Parker D."/>
            <person name="Richards S."/>
            <person name="Ruiz S.J."/>
            <person name="Santibanez J."/>
            <person name="Savard J."/>
            <person name="Scherer S.E."/>
            <person name="Schneider B."/>
            <person name="Sodergren E."/>
            <person name="Tautz D."/>
            <person name="Vattahil S."/>
            <person name="Villasana D."/>
            <person name="White C.S."/>
            <person name="Wright R."/>
            <person name="Park Y."/>
            <person name="Beeman R.W."/>
            <person name="Lord J."/>
            <person name="Oppert B."/>
            <person name="Lorenzen M."/>
            <person name="Brown S."/>
            <person name="Wang L."/>
            <person name="Savard J."/>
            <person name="Tautz D."/>
            <person name="Richards S."/>
            <person name="Weinstock G."/>
            <person name="Gibbs R.A."/>
            <person name="Liu Y."/>
            <person name="Worley K."/>
            <person name="Weinstock G."/>
            <person name="Elsik C.G."/>
            <person name="Reese J.T."/>
            <person name="Elhaik E."/>
            <person name="Landan G."/>
            <person name="Graur D."/>
            <person name="Arensburger P."/>
            <person name="Atkinson P."/>
            <person name="Beeman R.W."/>
            <person name="Beidler J."/>
            <person name="Brown S.J."/>
            <person name="Demuth J.P."/>
            <person name="Drury D.W."/>
            <person name="Du Y.Z."/>
            <person name="Fujiwara H."/>
            <person name="Lorenzen M."/>
            <person name="Maselli V."/>
            <person name="Osanai M."/>
            <person name="Park Y."/>
            <person name="Robertson H.M."/>
            <person name="Tu Z."/>
            <person name="Wang J.J."/>
            <person name="Wang S."/>
            <person name="Richards S."/>
            <person name="Song H."/>
            <person name="Zhang L."/>
            <person name="Sodergren E."/>
            <person name="Werner D."/>
            <person name="Stanke M."/>
            <person name="Morgenstern B."/>
            <person name="Solovyev V."/>
            <person name="Kosarev P."/>
            <person name="Brown G."/>
            <person name="Chen H.C."/>
            <person name="Ermolaeva O."/>
            <person name="Hlavina W."/>
            <person name="Kapustin Y."/>
            <person name="Kiryutin B."/>
            <person name="Kitts P."/>
            <person name="Maglott D."/>
            <person name="Pruitt K."/>
            <person name="Sapojnikov V."/>
            <person name="Souvorov A."/>
            <person name="Mackey A.J."/>
            <person name="Waterhouse R.M."/>
            <person name="Wyder S."/>
            <person name="Zdobnov E.M."/>
            <person name="Zdobnov E.M."/>
            <person name="Wyder S."/>
            <person name="Kriventseva E.V."/>
            <person name="Kadowaki T."/>
            <person name="Bork P."/>
            <person name="Aranda M."/>
            <person name="Bao R."/>
            <person name="Beermann A."/>
            <person name="Berns N."/>
            <person name="Bolognesi R."/>
            <person name="Bonneton F."/>
            <person name="Bopp D."/>
            <person name="Brown S.J."/>
            <person name="Bucher G."/>
            <person name="Butts T."/>
            <person name="Chaumot A."/>
            <person name="Denell R.E."/>
            <person name="Ferrier D.E."/>
            <person name="Friedrich M."/>
            <person name="Gordon C.M."/>
            <person name="Jindra M."/>
            <person name="Klingler M."/>
            <person name="Lan Q."/>
            <person name="Lattorff H.M."/>
            <person name="Laudet V."/>
            <person name="von Levetsow C."/>
            <person name="Liu Z."/>
            <person name="Lutz R."/>
            <person name="Lynch J.A."/>
            <person name="da Fonseca R.N."/>
            <person name="Posnien N."/>
            <person name="Reuter R."/>
            <person name="Roth S."/>
            <person name="Savard J."/>
            <person name="Schinko J.B."/>
            <person name="Schmitt C."/>
            <person name="Schoppmeier M."/>
            <person name="Schroder R."/>
            <person name="Shippy T.D."/>
            <person name="Simonnet F."/>
            <person name="Marques-Souza H."/>
            <person name="Tautz D."/>
            <person name="Tomoyasu Y."/>
            <person name="Trauner J."/>
            <person name="Van der Zee M."/>
            <person name="Vervoort M."/>
            <person name="Wittkopp N."/>
            <person name="Wimmer E.A."/>
            <person name="Yang X."/>
            <person name="Jones A.K."/>
            <person name="Sattelle D.B."/>
            <person name="Ebert P.R."/>
            <person name="Nelson D."/>
            <person name="Scott J.G."/>
            <person name="Beeman R.W."/>
            <person name="Muthukrishnan S."/>
            <person name="Kramer K.J."/>
            <person name="Arakane Y."/>
            <person name="Beeman R.W."/>
            <person name="Zhu Q."/>
            <person name="Hogenkamp D."/>
            <person name="Dixit R."/>
            <person name="Oppert B."/>
            <person name="Jiang H."/>
            <person name="Zou Z."/>
            <person name="Marshall J."/>
            <person name="Elpidina E."/>
            <person name="Vinokurov K."/>
            <person name="Oppert C."/>
            <person name="Zou Z."/>
            <person name="Evans J."/>
            <person name="Lu Z."/>
            <person name="Zhao P."/>
            <person name="Sumathipala N."/>
            <person name="Altincicek B."/>
            <person name="Vilcinskas A."/>
            <person name="Williams M."/>
            <person name="Hultmark D."/>
            <person name="Hetru C."/>
            <person name="Jiang H."/>
            <person name="Grimmelikhuijzen C.J."/>
            <person name="Hauser F."/>
            <person name="Cazzamali G."/>
            <person name="Williamson M."/>
            <person name="Park Y."/>
            <person name="Li B."/>
            <person name="Tanaka Y."/>
            <person name="Predel R."/>
            <person name="Neupert S."/>
            <person name="Schachtner J."/>
            <person name="Verleyen P."/>
            <person name="Raible F."/>
            <person name="Bork P."/>
            <person name="Friedrich M."/>
            <person name="Walden K.K."/>
            <person name="Robertson H.M."/>
            <person name="Angeli S."/>
            <person name="Foret S."/>
            <person name="Bucher G."/>
            <person name="Schuetz S."/>
            <person name="Maleszka R."/>
            <person name="Wimmer E.A."/>
            <person name="Beeman R.W."/>
            <person name="Lorenzen M."/>
            <person name="Tomoyasu Y."/>
            <person name="Miller S.C."/>
            <person name="Grossmann D."/>
            <person name="Bucher G."/>
        </authorList>
    </citation>
    <scope>NUCLEOTIDE SEQUENCE [LARGE SCALE GENOMIC DNA]</scope>
    <source>
        <strain evidence="11 12">Georgia GA2</strain>
    </source>
</reference>
<evidence type="ECO:0000313" key="12">
    <source>
        <dbReference type="Proteomes" id="UP000007266"/>
    </source>
</evidence>
<keyword evidence="8 10" id="KW-0675">Receptor</keyword>
<dbReference type="PANTHER" id="PTHR21137:SF35">
    <property type="entry name" value="ODORANT RECEPTOR 19A-RELATED"/>
    <property type="match status" value="1"/>
</dbReference>
<comment type="subcellular location">
    <subcellularLocation>
        <location evidence="1 10">Cell membrane</location>
        <topology evidence="1 10">Multi-pass membrane protein</topology>
    </subcellularLocation>
</comment>
<keyword evidence="7 10" id="KW-0472">Membrane</keyword>
<protein>
    <recommendedName>
        <fullName evidence="10">Odorant receptor</fullName>
    </recommendedName>
</protein>
<keyword evidence="4 10" id="KW-0812">Transmembrane</keyword>
<keyword evidence="12" id="KW-1185">Reference proteome</keyword>
<proteinExistence type="inferred from homology"/>
<sequence>MGKMNDPLQFICKMTLGAIDYKFVQLCLLLTFLLHSFVSLAFSWELILTFDANLLVAYGPIIFTFGSGIGGFLVIYKIRGTLKLVLKKCSLPALDSNPIIFERIQSDSKIILKAIYFNNILMVVTVYLHWPVSGQNNNIYYAIVLFERIEAKFSSTFCFLYYMTFFFVVYLVAINPYLLLYMSTYARYHLCYINELLTNVDAAWSKYGDYQLIHNNVFQNIVSKQMKKCIERHCLFQSLVKEINDVIYTPLLILMTLAILGIVSILFSIIVKRQETSYCSLSSTLLFAFLTVSFVIISGQLMQNECEKVIERAMCCRWTSWNYENRQTLLIFLLNAQRPSKIENVFIRCEHPFILTAGRFVCSLCGFFFQLARIREQIVQN</sequence>
<dbReference type="GO" id="GO:0050911">
    <property type="term" value="P:detection of chemical stimulus involved in sensory perception of smell"/>
    <property type="evidence" value="ECO:0000318"/>
    <property type="project" value="GO_Central"/>
</dbReference>
<dbReference type="PhylomeDB" id="D6W9T9"/>
<feature type="transmembrane region" description="Helical" evidence="10">
    <location>
        <begin position="159"/>
        <end position="180"/>
    </location>
</feature>
<evidence type="ECO:0000256" key="7">
    <source>
        <dbReference type="ARBA" id="ARBA00023136"/>
    </source>
</evidence>
<keyword evidence="3 10" id="KW-0716">Sensory transduction</keyword>
<dbReference type="HOGENOM" id="CLU_702731_0_0_1"/>
<evidence type="ECO:0000256" key="3">
    <source>
        <dbReference type="ARBA" id="ARBA00022606"/>
    </source>
</evidence>
<evidence type="ECO:0000256" key="8">
    <source>
        <dbReference type="ARBA" id="ARBA00023170"/>
    </source>
</evidence>
<dbReference type="Pfam" id="PF02949">
    <property type="entry name" value="7tm_6"/>
    <property type="match status" value="1"/>
</dbReference>
<dbReference type="GO" id="GO:0005886">
    <property type="term" value="C:plasma membrane"/>
    <property type="evidence" value="ECO:0000318"/>
    <property type="project" value="GO_Central"/>
</dbReference>
<dbReference type="GO" id="GO:0007165">
    <property type="term" value="P:signal transduction"/>
    <property type="evidence" value="ECO:0007669"/>
    <property type="project" value="UniProtKB-KW"/>
</dbReference>
<dbReference type="EMBL" id="KQ971312">
    <property type="protein sequence ID" value="EEZ99425.1"/>
    <property type="molecule type" value="Genomic_DNA"/>
</dbReference>
<organism evidence="11 12">
    <name type="scientific">Tribolium castaneum</name>
    <name type="common">Red flour beetle</name>
    <dbReference type="NCBI Taxonomy" id="7070"/>
    <lineage>
        <taxon>Eukaryota</taxon>
        <taxon>Metazoa</taxon>
        <taxon>Ecdysozoa</taxon>
        <taxon>Arthropoda</taxon>
        <taxon>Hexapoda</taxon>
        <taxon>Insecta</taxon>
        <taxon>Pterygota</taxon>
        <taxon>Neoptera</taxon>
        <taxon>Endopterygota</taxon>
        <taxon>Coleoptera</taxon>
        <taxon>Polyphaga</taxon>
        <taxon>Cucujiformia</taxon>
        <taxon>Tenebrionidae</taxon>
        <taxon>Tenebrionidae incertae sedis</taxon>
        <taxon>Tribolium</taxon>
    </lineage>
</organism>
<accession>D6W9T9</accession>
<feature type="transmembrane region" description="Helical" evidence="10">
    <location>
        <begin position="57"/>
        <end position="78"/>
    </location>
</feature>
<evidence type="ECO:0000256" key="4">
    <source>
        <dbReference type="ARBA" id="ARBA00022692"/>
    </source>
</evidence>
<feature type="transmembrane region" description="Helical" evidence="10">
    <location>
        <begin position="246"/>
        <end position="271"/>
    </location>
</feature>
<comment type="caution">
    <text evidence="10">Lacks conserved residue(s) required for the propagation of feature annotation.</text>
</comment>
<comment type="similarity">
    <text evidence="10">Belongs to the insect chemoreceptor superfamily. Heteromeric odorant receptor channel (TC 1.A.69) family.</text>
</comment>
<dbReference type="GO" id="GO:0005549">
    <property type="term" value="F:odorant binding"/>
    <property type="evidence" value="ECO:0007669"/>
    <property type="project" value="InterPro"/>
</dbReference>
<feature type="transmembrane region" description="Helical" evidence="10">
    <location>
        <begin position="283"/>
        <end position="302"/>
    </location>
</feature>
<dbReference type="Proteomes" id="UP000007266">
    <property type="component" value="Linkage group 2"/>
</dbReference>
<reference evidence="11 12" key="2">
    <citation type="journal article" date="2010" name="Nucleic Acids Res.">
        <title>BeetleBase in 2010: revisions to provide comprehensive genomic information for Tribolium castaneum.</title>
        <authorList>
            <person name="Kim H.S."/>
            <person name="Murphy T."/>
            <person name="Xia J."/>
            <person name="Caragea D."/>
            <person name="Park Y."/>
            <person name="Beeman R.W."/>
            <person name="Lorenzen M.D."/>
            <person name="Butcher S."/>
            <person name="Manak J.R."/>
            <person name="Brown S.J."/>
        </authorList>
    </citation>
    <scope>GENOME REANNOTATION</scope>
    <source>
        <strain evidence="11 12">Georgia GA2</strain>
    </source>
</reference>
<feature type="transmembrane region" description="Helical" evidence="10">
    <location>
        <begin position="110"/>
        <end position="130"/>
    </location>
</feature>
<name>D6W9T9_TRICA</name>
<keyword evidence="2" id="KW-1003">Cell membrane</keyword>
<evidence type="ECO:0000256" key="10">
    <source>
        <dbReference type="RuleBase" id="RU351113"/>
    </source>
</evidence>
<evidence type="ECO:0000256" key="1">
    <source>
        <dbReference type="ARBA" id="ARBA00004651"/>
    </source>
</evidence>
<gene>
    <name evidence="11" type="primary">Or321</name>
    <name evidence="11" type="ORF">TcasGA2_TC030432</name>
</gene>
<keyword evidence="6 10" id="KW-1133">Transmembrane helix</keyword>
<dbReference type="GO" id="GO:0004984">
    <property type="term" value="F:olfactory receptor activity"/>
    <property type="evidence" value="ECO:0000318"/>
    <property type="project" value="GO_Central"/>
</dbReference>
<evidence type="ECO:0000256" key="6">
    <source>
        <dbReference type="ARBA" id="ARBA00022989"/>
    </source>
</evidence>
<evidence type="ECO:0000256" key="5">
    <source>
        <dbReference type="ARBA" id="ARBA00022725"/>
    </source>
</evidence>
<keyword evidence="5 10" id="KW-0552">Olfaction</keyword>
<keyword evidence="9 10" id="KW-0807">Transducer</keyword>
<evidence type="ECO:0000313" key="11">
    <source>
        <dbReference type="EMBL" id="EEZ99425.1"/>
    </source>
</evidence>
<dbReference type="AlphaFoldDB" id="D6W9T9"/>